<evidence type="ECO:0000313" key="1">
    <source>
        <dbReference type="EMBL" id="VDP35570.1"/>
    </source>
</evidence>
<dbReference type="STRING" id="48269.A0A183MWJ4"/>
<sequence length="385" mass="45455">MALKREFVHFYQTDQKANEILNAMKEERHLKKHPDELFFPTLTHNPLLGAPGACNEIHVTNHSDPRKIFVARYVTWYREGCKSPRVRRAVCIIGINNLPYITSRVEFFANKFHDDFEPIAYDCTEYYIMKKKHSNCSSIISLSSLNPTKISVIQNFVLLIHKTNNFCQANQFCSNYGKINNQISNVIGQNYKLAIKHFFNYSFWIKINQMNILQIKYSNSTNFWINEYSKLILMNELESNLRSYGNHNEQFQYHGKYNTFYNHFDGKLQTTLSNRIDEINIICEIEDYTNHNDFIQLRLFQKCLNVSSEELFSPHKNFDGCYIQNIKSSLQYCAYSCAKDEYCTRFYYNNLTKDCIVTQYIVSLIPTYHENRGNGWDCYSLNVNN</sequence>
<organism evidence="1 2">
    <name type="scientific">Schistosoma margrebowiei</name>
    <dbReference type="NCBI Taxonomy" id="48269"/>
    <lineage>
        <taxon>Eukaryota</taxon>
        <taxon>Metazoa</taxon>
        <taxon>Spiralia</taxon>
        <taxon>Lophotrochozoa</taxon>
        <taxon>Platyhelminthes</taxon>
        <taxon>Trematoda</taxon>
        <taxon>Digenea</taxon>
        <taxon>Strigeidida</taxon>
        <taxon>Schistosomatoidea</taxon>
        <taxon>Schistosomatidae</taxon>
        <taxon>Schistosoma</taxon>
    </lineage>
</organism>
<dbReference type="PANTHER" id="PTHR19297:SF185">
    <property type="entry name" value="BETA-1,3-GALACTOSYL-O-GLYCOSYL-GLYCOPROTEIN BETA-1,6-N-ACETYLGLUCOSAMINYLTRANSFERASE 3"/>
    <property type="match status" value="1"/>
</dbReference>
<reference evidence="1 2" key="1">
    <citation type="submission" date="2018-11" db="EMBL/GenBank/DDBJ databases">
        <authorList>
            <consortium name="Pathogen Informatics"/>
        </authorList>
    </citation>
    <scope>NUCLEOTIDE SEQUENCE [LARGE SCALE GENOMIC DNA]</scope>
    <source>
        <strain evidence="1 2">Zambia</strain>
    </source>
</reference>
<keyword evidence="2" id="KW-1185">Reference proteome</keyword>
<dbReference type="Proteomes" id="UP000277204">
    <property type="component" value="Unassembled WGS sequence"/>
</dbReference>
<dbReference type="AlphaFoldDB" id="A0A183MWJ4"/>
<protein>
    <submittedName>
        <fullName evidence="1">Uncharacterized protein</fullName>
    </submittedName>
</protein>
<proteinExistence type="predicted"/>
<dbReference type="EMBL" id="UZAI01018300">
    <property type="protein sequence ID" value="VDP35570.1"/>
    <property type="molecule type" value="Genomic_DNA"/>
</dbReference>
<gene>
    <name evidence="1" type="ORF">SMRZ_LOCUS20419</name>
</gene>
<dbReference type="PANTHER" id="PTHR19297">
    <property type="entry name" value="GLYCOSYLTRANSFERASE 14 FAMILY MEMBER"/>
    <property type="match status" value="1"/>
</dbReference>
<accession>A0A183MWJ4</accession>
<name>A0A183MWJ4_9TREM</name>
<dbReference type="GO" id="GO:0008375">
    <property type="term" value="F:acetylglucosaminyltransferase activity"/>
    <property type="evidence" value="ECO:0007669"/>
    <property type="project" value="TreeGrafter"/>
</dbReference>
<evidence type="ECO:0000313" key="2">
    <source>
        <dbReference type="Proteomes" id="UP000277204"/>
    </source>
</evidence>